<dbReference type="InterPro" id="IPR022165">
    <property type="entry name" value="PKK"/>
</dbReference>
<evidence type="ECO:0000256" key="5">
    <source>
        <dbReference type="ARBA" id="ARBA00022777"/>
    </source>
</evidence>
<name>A0A267G426_9PLAT</name>
<evidence type="ECO:0000259" key="10">
    <source>
        <dbReference type="PROSITE" id="PS50011"/>
    </source>
</evidence>
<sequence>PPHCYSSRMGLLEFLKLGRFGKRSNEPTKQQLHPMVKRGADPLLTWAREEKLGDGAFGEVFRARHRQSGQQAAIKQVSIDSDEDLMESMAEVSVLAKCSHANITRLMDAFLHSGKLWLCLEFCEFGALDSVMMELDRGLSESQIQFVCLEMTRALHYLHGNGIIHRDLKAGNVLLTSDAVVKLADFGVSAIGDSPDVRRGTFIGSQYWMAPEVMACETVDNQGYDVRADVWSLGVTLIELAQMLPPHHNLQPARVTIRVIKGDPPRLSRPSLWSQGFHGFLSRCLVKPPEMRATTQELLTAEFIARLGEADRRALRNLIAELRATPEIEVKPAPAAGASTPMSTSISNPTSTLKSTPTPTSTPKSTPTSTLKSTSSPTSESKPTPTPSAASKPTPTPISTSASIPTPTPAQKPKPTPALVPATKPKPVATPKSRPTSASEPAINLPPPPEFANPTVESQSENEQLIESLCQELLDEVLTDEDCDPSVPAVVLSVMQDELEALTDGGFDFTIVQLEPGQSQDNAANPTASTATKEAENGTEDPDSVLITKRRVFTDENGNVIVTTTMRTVRKGNEGKLQEQFLSRRAELREQKQRGRAQHKAEAELESLQAAERDRMSARWALEAARADRELEAASQRLQREADAARTPAGERLRARLALEARARRQRAEADESHLGELREVRLRQLGERWRLRQRLAEERSQLETEELRRRLDEQRDALVRRQAEERRGWPRLLKEERAARASNFRDSLRLPMRGSKPITSDDAALQRRLQREFDESEAARTRQSLAELEAKVARELAEFDKRAARQLEDAEREIATRRHQMKDREADQARDIEAAWRQELGELRDRVAAEEEAAAAAAAASFGEVSGVNRHANRP</sequence>
<evidence type="ECO:0000256" key="6">
    <source>
        <dbReference type="ARBA" id="ARBA00022840"/>
    </source>
</evidence>
<feature type="compositionally biased region" description="Low complexity" evidence="9">
    <location>
        <begin position="420"/>
        <end position="432"/>
    </location>
</feature>
<feature type="compositionally biased region" description="Low complexity" evidence="9">
    <location>
        <begin position="349"/>
        <end position="405"/>
    </location>
</feature>
<evidence type="ECO:0000256" key="1">
    <source>
        <dbReference type="ARBA" id="ARBA00022527"/>
    </source>
</evidence>
<comment type="caution">
    <text evidence="11">The sequence shown here is derived from an EMBL/GenBank/DDBJ whole genome shotgun (WGS) entry which is preliminary data.</text>
</comment>
<accession>A0A267G426</accession>
<reference evidence="11 12" key="1">
    <citation type="submission" date="2017-06" db="EMBL/GenBank/DDBJ databases">
        <title>A platform for efficient transgenesis in Macrostomum lignano, a flatworm model organism for stem cell research.</title>
        <authorList>
            <person name="Berezikov E."/>
        </authorList>
    </citation>
    <scope>NUCLEOTIDE SEQUENCE [LARGE SCALE GENOMIC DNA]</scope>
    <source>
        <strain evidence="11">DV1</strain>
        <tissue evidence="11">Whole organism</tissue>
    </source>
</reference>
<dbReference type="SUPFAM" id="SSF56112">
    <property type="entry name" value="Protein kinase-like (PK-like)"/>
    <property type="match status" value="1"/>
</dbReference>
<feature type="coiled-coil region" evidence="8">
    <location>
        <begin position="772"/>
        <end position="854"/>
    </location>
</feature>
<gene>
    <name evidence="11" type="ORF">BOX15_Mlig022558g2</name>
</gene>
<dbReference type="GO" id="GO:0005524">
    <property type="term" value="F:ATP binding"/>
    <property type="evidence" value="ECO:0007669"/>
    <property type="project" value="UniProtKB-UniRule"/>
</dbReference>
<feature type="region of interest" description="Disordered" evidence="9">
    <location>
        <begin position="517"/>
        <end position="543"/>
    </location>
</feature>
<dbReference type="InterPro" id="IPR017441">
    <property type="entry name" value="Protein_kinase_ATP_BS"/>
</dbReference>
<dbReference type="PROSITE" id="PS00108">
    <property type="entry name" value="PROTEIN_KINASE_ST"/>
    <property type="match status" value="1"/>
</dbReference>
<feature type="compositionally biased region" description="Polar residues" evidence="9">
    <location>
        <begin position="517"/>
        <end position="532"/>
    </location>
</feature>
<feature type="coiled-coil region" evidence="8">
    <location>
        <begin position="698"/>
        <end position="725"/>
    </location>
</feature>
<dbReference type="Pfam" id="PF12474">
    <property type="entry name" value="PKK"/>
    <property type="match status" value="1"/>
</dbReference>
<evidence type="ECO:0000256" key="8">
    <source>
        <dbReference type="SAM" id="Coils"/>
    </source>
</evidence>
<dbReference type="Proteomes" id="UP000215902">
    <property type="component" value="Unassembled WGS sequence"/>
</dbReference>
<dbReference type="OrthoDB" id="10027016at2759"/>
<feature type="region of interest" description="Disordered" evidence="9">
    <location>
        <begin position="331"/>
        <end position="463"/>
    </location>
</feature>
<keyword evidence="6 7" id="KW-0067">ATP-binding</keyword>
<dbReference type="InterPro" id="IPR000719">
    <property type="entry name" value="Prot_kinase_dom"/>
</dbReference>
<feature type="compositionally biased region" description="Pro residues" evidence="9">
    <location>
        <begin position="406"/>
        <end position="418"/>
    </location>
</feature>
<feature type="compositionally biased region" description="Basic and acidic residues" evidence="9">
    <location>
        <begin position="589"/>
        <end position="603"/>
    </location>
</feature>
<proteinExistence type="predicted"/>
<feature type="binding site" evidence="7">
    <location>
        <position position="75"/>
    </location>
    <ligand>
        <name>ATP</name>
        <dbReference type="ChEBI" id="CHEBI:30616"/>
    </ligand>
</feature>
<evidence type="ECO:0000256" key="9">
    <source>
        <dbReference type="SAM" id="MobiDB-lite"/>
    </source>
</evidence>
<dbReference type="SMART" id="SM00220">
    <property type="entry name" value="S_TKc"/>
    <property type="match status" value="1"/>
</dbReference>
<evidence type="ECO:0000256" key="2">
    <source>
        <dbReference type="ARBA" id="ARBA00022553"/>
    </source>
</evidence>
<feature type="non-terminal residue" evidence="11">
    <location>
        <position position="1"/>
    </location>
</feature>
<dbReference type="GO" id="GO:0004674">
    <property type="term" value="F:protein serine/threonine kinase activity"/>
    <property type="evidence" value="ECO:0007669"/>
    <property type="project" value="UniProtKB-KW"/>
</dbReference>
<dbReference type="PROSITE" id="PS50011">
    <property type="entry name" value="PROTEIN_KINASE_DOM"/>
    <property type="match status" value="1"/>
</dbReference>
<keyword evidence="2" id="KW-0597">Phosphoprotein</keyword>
<dbReference type="Gene3D" id="1.10.510.10">
    <property type="entry name" value="Transferase(Phosphotransferase) domain 1"/>
    <property type="match status" value="1"/>
</dbReference>
<keyword evidence="5" id="KW-0418">Kinase</keyword>
<dbReference type="Pfam" id="PF00069">
    <property type="entry name" value="Pkinase"/>
    <property type="match status" value="1"/>
</dbReference>
<keyword evidence="1" id="KW-0723">Serine/threonine-protein kinase</keyword>
<dbReference type="InterPro" id="IPR011009">
    <property type="entry name" value="Kinase-like_dom_sf"/>
</dbReference>
<protein>
    <recommendedName>
        <fullName evidence="10">Protein kinase domain-containing protein</fullName>
    </recommendedName>
</protein>
<evidence type="ECO:0000256" key="3">
    <source>
        <dbReference type="ARBA" id="ARBA00022679"/>
    </source>
</evidence>
<dbReference type="AlphaFoldDB" id="A0A267G426"/>
<dbReference type="InterPro" id="IPR008271">
    <property type="entry name" value="Ser/Thr_kinase_AS"/>
</dbReference>
<organism evidence="11 12">
    <name type="scientific">Macrostomum lignano</name>
    <dbReference type="NCBI Taxonomy" id="282301"/>
    <lineage>
        <taxon>Eukaryota</taxon>
        <taxon>Metazoa</taxon>
        <taxon>Spiralia</taxon>
        <taxon>Lophotrochozoa</taxon>
        <taxon>Platyhelminthes</taxon>
        <taxon>Rhabditophora</taxon>
        <taxon>Macrostomorpha</taxon>
        <taxon>Macrostomida</taxon>
        <taxon>Macrostomidae</taxon>
        <taxon>Macrostomum</taxon>
    </lineage>
</organism>
<dbReference type="PANTHER" id="PTHR46538">
    <property type="entry name" value="PROTEIN KINASE DOMAIN-CONTAINING PROTEIN"/>
    <property type="match status" value="1"/>
</dbReference>
<keyword evidence="12" id="KW-1185">Reference proteome</keyword>
<evidence type="ECO:0000313" key="12">
    <source>
        <dbReference type="Proteomes" id="UP000215902"/>
    </source>
</evidence>
<evidence type="ECO:0000256" key="4">
    <source>
        <dbReference type="ARBA" id="ARBA00022741"/>
    </source>
</evidence>
<evidence type="ECO:0000256" key="7">
    <source>
        <dbReference type="PROSITE-ProRule" id="PRU10141"/>
    </source>
</evidence>
<dbReference type="EMBL" id="NIVC01000606">
    <property type="protein sequence ID" value="PAA79972.1"/>
    <property type="molecule type" value="Genomic_DNA"/>
</dbReference>
<keyword evidence="8" id="KW-0175">Coiled coil</keyword>
<dbReference type="PROSITE" id="PS00107">
    <property type="entry name" value="PROTEIN_KINASE_ATP"/>
    <property type="match status" value="1"/>
</dbReference>
<dbReference type="InterPro" id="IPR051585">
    <property type="entry name" value="STE20_Ser/Thr_Kinases"/>
</dbReference>
<dbReference type="PANTHER" id="PTHR46538:SF3">
    <property type="entry name" value="PROTEIN KINASE DOMAIN-CONTAINING PROTEIN"/>
    <property type="match status" value="1"/>
</dbReference>
<evidence type="ECO:0000313" key="11">
    <source>
        <dbReference type="EMBL" id="PAA79972.1"/>
    </source>
</evidence>
<keyword evidence="3" id="KW-0808">Transferase</keyword>
<dbReference type="STRING" id="282301.A0A267G426"/>
<keyword evidence="4 7" id="KW-0547">Nucleotide-binding</keyword>
<feature type="domain" description="Protein kinase" evidence="10">
    <location>
        <begin position="46"/>
        <end position="304"/>
    </location>
</feature>
<feature type="region of interest" description="Disordered" evidence="9">
    <location>
        <begin position="856"/>
        <end position="876"/>
    </location>
</feature>
<feature type="region of interest" description="Disordered" evidence="9">
    <location>
        <begin position="589"/>
        <end position="610"/>
    </location>
</feature>